<evidence type="ECO:0000313" key="3">
    <source>
        <dbReference type="Proteomes" id="UP000831786"/>
    </source>
</evidence>
<dbReference type="Pfam" id="PF03793">
    <property type="entry name" value="PASTA"/>
    <property type="match status" value="1"/>
</dbReference>
<proteinExistence type="predicted"/>
<organism evidence="2 3">
    <name type="scientific">Leucobacter allii</name>
    <dbReference type="NCBI Taxonomy" id="2932247"/>
    <lineage>
        <taxon>Bacteria</taxon>
        <taxon>Bacillati</taxon>
        <taxon>Actinomycetota</taxon>
        <taxon>Actinomycetes</taxon>
        <taxon>Micrococcales</taxon>
        <taxon>Microbacteriaceae</taxon>
        <taxon>Leucobacter</taxon>
    </lineage>
</organism>
<dbReference type="Gene3D" id="3.30.10.20">
    <property type="match status" value="1"/>
</dbReference>
<accession>A0ABY4FRZ5</accession>
<dbReference type="EMBL" id="CP095045">
    <property type="protein sequence ID" value="UOQ58944.1"/>
    <property type="molecule type" value="Genomic_DNA"/>
</dbReference>
<dbReference type="PROSITE" id="PS51178">
    <property type="entry name" value="PASTA"/>
    <property type="match status" value="1"/>
</dbReference>
<sequence>MSIDEYTLEIEKLGLTIGLVTSVDSPIEPEKRVLAVSPEPGSELSSGSAVDVQVSNGSVQVPDVLNQPLELAQNMVDSLGLEMILTPVKDCPSVGGYPIFEQSVVGQQPQGSRLELKYCTG</sequence>
<evidence type="ECO:0000259" key="1">
    <source>
        <dbReference type="PROSITE" id="PS51178"/>
    </source>
</evidence>
<name>A0ABY4FRZ5_9MICO</name>
<reference evidence="2 3" key="1">
    <citation type="submission" date="2022-04" db="EMBL/GenBank/DDBJ databases">
        <title>Leucobacter sp. isolated from rhizosphere of garlic.</title>
        <authorList>
            <person name="Won M."/>
            <person name="Lee C.-M."/>
            <person name="Woen H.-Y."/>
            <person name="Kwon S.-W."/>
        </authorList>
    </citation>
    <scope>NUCLEOTIDE SEQUENCE [LARGE SCALE GENOMIC DNA]</scope>
    <source>
        <strain evidence="2 3">H21R-40</strain>
    </source>
</reference>
<dbReference type="CDD" id="cd06577">
    <property type="entry name" value="PASTA_pknB"/>
    <property type="match status" value="1"/>
</dbReference>
<keyword evidence="3" id="KW-1185">Reference proteome</keyword>
<gene>
    <name evidence="2" type="ORF">MUN78_15465</name>
</gene>
<evidence type="ECO:0000313" key="2">
    <source>
        <dbReference type="EMBL" id="UOQ58944.1"/>
    </source>
</evidence>
<dbReference type="Proteomes" id="UP000831786">
    <property type="component" value="Chromosome"/>
</dbReference>
<protein>
    <submittedName>
        <fullName evidence="2">PASTA domain-containing protein</fullName>
    </submittedName>
</protein>
<dbReference type="InterPro" id="IPR005543">
    <property type="entry name" value="PASTA_dom"/>
</dbReference>
<feature type="domain" description="PASTA" evidence="1">
    <location>
        <begin position="1"/>
        <end position="56"/>
    </location>
</feature>